<accession>A0A1H2VJD3</accession>
<keyword evidence="2" id="KW-1185">Reference proteome</keyword>
<evidence type="ECO:0000313" key="1">
    <source>
        <dbReference type="EMBL" id="SDW68451.1"/>
    </source>
</evidence>
<name>A0A1H2VJD3_9BACI</name>
<dbReference type="AlphaFoldDB" id="A0A1H2VJD3"/>
<sequence>MHQGAFSPALEKKVSGYVPRWWTIELIFDVEV</sequence>
<gene>
    <name evidence="1" type="ORF">SAMN05421781_2119</name>
</gene>
<dbReference type="STRING" id="1122204.SAMN05421781_2119"/>
<dbReference type="EMBL" id="FNNC01000004">
    <property type="protein sequence ID" value="SDW68451.1"/>
    <property type="molecule type" value="Genomic_DNA"/>
</dbReference>
<proteinExistence type="predicted"/>
<dbReference type="Proteomes" id="UP000199488">
    <property type="component" value="Unassembled WGS sequence"/>
</dbReference>
<evidence type="ECO:0000313" key="2">
    <source>
        <dbReference type="Proteomes" id="UP000199488"/>
    </source>
</evidence>
<organism evidence="1 2">
    <name type="scientific">Marinococcus luteus</name>
    <dbReference type="NCBI Taxonomy" id="1122204"/>
    <lineage>
        <taxon>Bacteria</taxon>
        <taxon>Bacillati</taxon>
        <taxon>Bacillota</taxon>
        <taxon>Bacilli</taxon>
        <taxon>Bacillales</taxon>
        <taxon>Bacillaceae</taxon>
        <taxon>Marinococcus</taxon>
    </lineage>
</organism>
<reference evidence="1 2" key="1">
    <citation type="submission" date="2016-10" db="EMBL/GenBank/DDBJ databases">
        <authorList>
            <person name="de Groot N.N."/>
        </authorList>
    </citation>
    <scope>NUCLEOTIDE SEQUENCE [LARGE SCALE GENOMIC DNA]</scope>
    <source>
        <strain evidence="1 2">DSM 23126</strain>
    </source>
</reference>
<protein>
    <submittedName>
        <fullName evidence="1">Uncharacterized protein</fullName>
    </submittedName>
</protein>